<accession>A0ABR0TI66</accession>
<protein>
    <submittedName>
        <fullName evidence="1">Uncharacterized protein</fullName>
    </submittedName>
</protein>
<proteinExistence type="predicted"/>
<comment type="caution">
    <text evidence="1">The sequence shown here is derived from an EMBL/GenBank/DDBJ whole genome shotgun (WGS) entry which is preliminary data.</text>
</comment>
<evidence type="ECO:0000313" key="1">
    <source>
        <dbReference type="EMBL" id="KAK6003817.1"/>
    </source>
</evidence>
<name>A0ABR0TI66_AURPU</name>
<dbReference type="EMBL" id="JASGXD010000009">
    <property type="protein sequence ID" value="KAK6003817.1"/>
    <property type="molecule type" value="Genomic_DNA"/>
</dbReference>
<gene>
    <name evidence="1" type="ORF">QM012_009588</name>
</gene>
<sequence>MEDLHNQYLDLQIPSAPQDLAWVETQLKAVAIDAVQWWTEFTRSQSPEDQEQYGCRKHRTKVSGSVTADDDWRKRELINTH</sequence>
<dbReference type="Proteomes" id="UP001341245">
    <property type="component" value="Unassembled WGS sequence"/>
</dbReference>
<organism evidence="1 2">
    <name type="scientific">Aureobasidium pullulans</name>
    <name type="common">Black yeast</name>
    <name type="synonym">Pullularia pullulans</name>
    <dbReference type="NCBI Taxonomy" id="5580"/>
    <lineage>
        <taxon>Eukaryota</taxon>
        <taxon>Fungi</taxon>
        <taxon>Dikarya</taxon>
        <taxon>Ascomycota</taxon>
        <taxon>Pezizomycotina</taxon>
        <taxon>Dothideomycetes</taxon>
        <taxon>Dothideomycetidae</taxon>
        <taxon>Dothideales</taxon>
        <taxon>Saccotheciaceae</taxon>
        <taxon>Aureobasidium</taxon>
    </lineage>
</organism>
<keyword evidence="2" id="KW-1185">Reference proteome</keyword>
<reference evidence="1 2" key="1">
    <citation type="submission" date="2023-11" db="EMBL/GenBank/DDBJ databases">
        <title>Draft genome sequence and annotation of the polyextremotolerant black yeast-like fungus Aureobasidium pullulans NRRL 62042.</title>
        <authorList>
            <person name="Dielentheis-Frenken M.R.E."/>
            <person name="Wibberg D."/>
            <person name="Blank L.M."/>
            <person name="Tiso T."/>
        </authorList>
    </citation>
    <scope>NUCLEOTIDE SEQUENCE [LARGE SCALE GENOMIC DNA]</scope>
    <source>
        <strain evidence="1 2">NRRL 62042</strain>
    </source>
</reference>
<evidence type="ECO:0000313" key="2">
    <source>
        <dbReference type="Proteomes" id="UP001341245"/>
    </source>
</evidence>